<dbReference type="GO" id="GO:0000156">
    <property type="term" value="F:phosphorelay response regulator activity"/>
    <property type="evidence" value="ECO:0007669"/>
    <property type="project" value="TreeGrafter"/>
</dbReference>
<reference evidence="8" key="1">
    <citation type="submission" date="2018-05" db="EMBL/GenBank/DDBJ databases">
        <authorList>
            <person name="Lanie J.A."/>
            <person name="Ng W.-L."/>
            <person name="Kazmierczak K.M."/>
            <person name="Andrzejewski T.M."/>
            <person name="Davidsen T.M."/>
            <person name="Wayne K.J."/>
            <person name="Tettelin H."/>
            <person name="Glass J.I."/>
            <person name="Rusch D."/>
            <person name="Podicherti R."/>
            <person name="Tsui H.-C.T."/>
            <person name="Winkler M.E."/>
        </authorList>
    </citation>
    <scope>NUCLEOTIDE SEQUENCE</scope>
</reference>
<dbReference type="PROSITE" id="PS51755">
    <property type="entry name" value="OMPR_PHOB"/>
    <property type="match status" value="1"/>
</dbReference>
<evidence type="ECO:0000256" key="5">
    <source>
        <dbReference type="ARBA" id="ARBA00023163"/>
    </source>
</evidence>
<evidence type="ECO:0000256" key="1">
    <source>
        <dbReference type="ARBA" id="ARBA00022553"/>
    </source>
</evidence>
<dbReference type="PANTHER" id="PTHR48111:SF1">
    <property type="entry name" value="TWO-COMPONENT RESPONSE REGULATOR ORR33"/>
    <property type="match status" value="1"/>
</dbReference>
<dbReference type="CDD" id="cd00383">
    <property type="entry name" value="trans_reg_C"/>
    <property type="match status" value="1"/>
</dbReference>
<proteinExistence type="predicted"/>
<dbReference type="SMART" id="SM00862">
    <property type="entry name" value="Trans_reg_C"/>
    <property type="match status" value="1"/>
</dbReference>
<dbReference type="SUPFAM" id="SSF52172">
    <property type="entry name" value="CheY-like"/>
    <property type="match status" value="1"/>
</dbReference>
<dbReference type="PROSITE" id="PS50110">
    <property type="entry name" value="RESPONSE_REGULATORY"/>
    <property type="match status" value="1"/>
</dbReference>
<dbReference type="GO" id="GO:0006355">
    <property type="term" value="P:regulation of DNA-templated transcription"/>
    <property type="evidence" value="ECO:0007669"/>
    <property type="project" value="InterPro"/>
</dbReference>
<dbReference type="Gene3D" id="6.10.250.690">
    <property type="match status" value="1"/>
</dbReference>
<feature type="domain" description="OmpR/PhoB-type" evidence="7">
    <location>
        <begin position="120"/>
        <end position="221"/>
    </location>
</feature>
<dbReference type="InterPro" id="IPR001789">
    <property type="entry name" value="Sig_transdc_resp-reg_receiver"/>
</dbReference>
<keyword evidence="1" id="KW-0597">Phosphoprotein</keyword>
<sequence length="225" mass="25775">MIKALLIDDDLKLAKLLENYLSKFTITLTSISDPLQAMDAMKQHNPEVIILDVMMPDMNGFDVCRLIRKKYSVPIIMLSARGEPNDKIQGLDLGADDYIAKPFEPRELVARITSLIRRVPDKRNLEDSIFEVDDLHLEIKMQGKTLDLTTKEYDLLSLFVNNPGVLFTRDDIILEIKGIEAHLFSRSIDILISRLRQKIESNPKSPEIIKTIWGKGYMFLSTNKE</sequence>
<evidence type="ECO:0000256" key="2">
    <source>
        <dbReference type="ARBA" id="ARBA00023012"/>
    </source>
</evidence>
<organism evidence="8">
    <name type="scientific">marine metagenome</name>
    <dbReference type="NCBI Taxonomy" id="408172"/>
    <lineage>
        <taxon>unclassified sequences</taxon>
        <taxon>metagenomes</taxon>
        <taxon>ecological metagenomes</taxon>
    </lineage>
</organism>
<protein>
    <recommendedName>
        <fullName evidence="9">DNA-binding response regulator</fullName>
    </recommendedName>
</protein>
<dbReference type="InterPro" id="IPR011006">
    <property type="entry name" value="CheY-like_superfamily"/>
</dbReference>
<evidence type="ECO:0000259" key="6">
    <source>
        <dbReference type="PROSITE" id="PS50110"/>
    </source>
</evidence>
<name>A0A381RMP1_9ZZZZ</name>
<keyword evidence="5" id="KW-0804">Transcription</keyword>
<dbReference type="Pfam" id="PF00072">
    <property type="entry name" value="Response_reg"/>
    <property type="match status" value="1"/>
</dbReference>
<dbReference type="PANTHER" id="PTHR48111">
    <property type="entry name" value="REGULATOR OF RPOS"/>
    <property type="match status" value="1"/>
</dbReference>
<keyword evidence="4" id="KW-0238">DNA-binding</keyword>
<dbReference type="EMBL" id="UINC01002121">
    <property type="protein sequence ID" value="SUZ93140.1"/>
    <property type="molecule type" value="Genomic_DNA"/>
</dbReference>
<dbReference type="AlphaFoldDB" id="A0A381RMP1"/>
<evidence type="ECO:0008006" key="9">
    <source>
        <dbReference type="Google" id="ProtNLM"/>
    </source>
</evidence>
<evidence type="ECO:0000256" key="3">
    <source>
        <dbReference type="ARBA" id="ARBA00023015"/>
    </source>
</evidence>
<dbReference type="InterPro" id="IPR036388">
    <property type="entry name" value="WH-like_DNA-bd_sf"/>
</dbReference>
<evidence type="ECO:0000256" key="4">
    <source>
        <dbReference type="ARBA" id="ARBA00023125"/>
    </source>
</evidence>
<keyword evidence="2" id="KW-0902">Two-component regulatory system</keyword>
<dbReference type="InterPro" id="IPR039420">
    <property type="entry name" value="WalR-like"/>
</dbReference>
<dbReference type="GO" id="GO:0005829">
    <property type="term" value="C:cytosol"/>
    <property type="evidence" value="ECO:0007669"/>
    <property type="project" value="TreeGrafter"/>
</dbReference>
<dbReference type="InterPro" id="IPR016032">
    <property type="entry name" value="Sig_transdc_resp-reg_C-effctor"/>
</dbReference>
<feature type="domain" description="Response regulatory" evidence="6">
    <location>
        <begin position="3"/>
        <end position="116"/>
    </location>
</feature>
<dbReference type="SMART" id="SM00448">
    <property type="entry name" value="REC"/>
    <property type="match status" value="1"/>
</dbReference>
<keyword evidence="3" id="KW-0805">Transcription regulation</keyword>
<dbReference type="GO" id="GO:0000976">
    <property type="term" value="F:transcription cis-regulatory region binding"/>
    <property type="evidence" value="ECO:0007669"/>
    <property type="project" value="TreeGrafter"/>
</dbReference>
<dbReference type="Gene3D" id="1.10.10.10">
    <property type="entry name" value="Winged helix-like DNA-binding domain superfamily/Winged helix DNA-binding domain"/>
    <property type="match status" value="1"/>
</dbReference>
<accession>A0A381RMP1</accession>
<dbReference type="Pfam" id="PF00486">
    <property type="entry name" value="Trans_reg_C"/>
    <property type="match status" value="1"/>
</dbReference>
<evidence type="ECO:0000313" key="8">
    <source>
        <dbReference type="EMBL" id="SUZ93140.1"/>
    </source>
</evidence>
<dbReference type="Gene3D" id="3.40.50.2300">
    <property type="match status" value="1"/>
</dbReference>
<dbReference type="SUPFAM" id="SSF46894">
    <property type="entry name" value="C-terminal effector domain of the bipartite response regulators"/>
    <property type="match status" value="1"/>
</dbReference>
<evidence type="ECO:0000259" key="7">
    <source>
        <dbReference type="PROSITE" id="PS51755"/>
    </source>
</evidence>
<dbReference type="InterPro" id="IPR001867">
    <property type="entry name" value="OmpR/PhoB-type_DNA-bd"/>
</dbReference>
<dbReference type="GO" id="GO:0032993">
    <property type="term" value="C:protein-DNA complex"/>
    <property type="evidence" value="ECO:0007669"/>
    <property type="project" value="TreeGrafter"/>
</dbReference>
<gene>
    <name evidence="8" type="ORF">METZ01_LOCUS45994</name>
</gene>